<dbReference type="InterPro" id="IPR045530">
    <property type="entry name" value="DO-GTPase1"/>
</dbReference>
<dbReference type="Pfam" id="PF19975">
    <property type="entry name" value="DO-GTPase1"/>
    <property type="match status" value="1"/>
</dbReference>
<comment type="caution">
    <text evidence="3">The sequence shown here is derived from an EMBL/GenBank/DDBJ whole genome shotgun (WGS) entry which is preliminary data.</text>
</comment>
<reference evidence="3" key="1">
    <citation type="journal article" date="2014" name="Int. J. Syst. Evol. Microbiol.">
        <title>Complete genome sequence of Corynebacterium casei LMG S-19264T (=DSM 44701T), isolated from a smear-ripened cheese.</title>
        <authorList>
            <consortium name="US DOE Joint Genome Institute (JGI-PGF)"/>
            <person name="Walter F."/>
            <person name="Albersmeier A."/>
            <person name="Kalinowski J."/>
            <person name="Ruckert C."/>
        </authorList>
    </citation>
    <scope>NUCLEOTIDE SEQUENCE</scope>
    <source>
        <strain evidence="3">KCTC 32437</strain>
    </source>
</reference>
<organism evidence="3 4">
    <name type="scientific">Devosia pacifica</name>
    <dbReference type="NCBI Taxonomy" id="1335967"/>
    <lineage>
        <taxon>Bacteria</taxon>
        <taxon>Pseudomonadati</taxon>
        <taxon>Pseudomonadota</taxon>
        <taxon>Alphaproteobacteria</taxon>
        <taxon>Hyphomicrobiales</taxon>
        <taxon>Devosiaceae</taxon>
        <taxon>Devosia</taxon>
    </lineage>
</organism>
<dbReference type="RefSeq" id="WP_189424586.1">
    <property type="nucleotide sequence ID" value="NZ_BMZE01000001.1"/>
</dbReference>
<dbReference type="Proteomes" id="UP000646579">
    <property type="component" value="Unassembled WGS sequence"/>
</dbReference>
<protein>
    <recommendedName>
        <fullName evidence="2">Double-GTPase 1 domain-containing protein</fullName>
    </recommendedName>
</protein>
<dbReference type="EMBL" id="BMZE01000001">
    <property type="protein sequence ID" value="GHA19713.1"/>
    <property type="molecule type" value="Genomic_DNA"/>
</dbReference>
<feature type="region of interest" description="Disordered" evidence="1">
    <location>
        <begin position="148"/>
        <end position="168"/>
    </location>
</feature>
<reference evidence="3" key="2">
    <citation type="submission" date="2020-09" db="EMBL/GenBank/DDBJ databases">
        <authorList>
            <person name="Sun Q."/>
            <person name="Kim S."/>
        </authorList>
    </citation>
    <scope>NUCLEOTIDE SEQUENCE</scope>
    <source>
        <strain evidence="3">KCTC 32437</strain>
    </source>
</reference>
<proteinExistence type="predicted"/>
<dbReference type="InterPro" id="IPR027417">
    <property type="entry name" value="P-loop_NTPase"/>
</dbReference>
<evidence type="ECO:0000256" key="1">
    <source>
        <dbReference type="SAM" id="MobiDB-lite"/>
    </source>
</evidence>
<dbReference type="SUPFAM" id="SSF52540">
    <property type="entry name" value="P-loop containing nucleoside triphosphate hydrolases"/>
    <property type="match status" value="1"/>
</dbReference>
<feature type="compositionally biased region" description="Basic and acidic residues" evidence="1">
    <location>
        <begin position="159"/>
        <end position="168"/>
    </location>
</feature>
<gene>
    <name evidence="3" type="ORF">GCM10007989_14150</name>
</gene>
<evidence type="ECO:0000259" key="2">
    <source>
        <dbReference type="Pfam" id="PF19975"/>
    </source>
</evidence>
<dbReference type="AlphaFoldDB" id="A0A918S1V3"/>
<keyword evidence="4" id="KW-1185">Reference proteome</keyword>
<sequence>MTETFSMILGLPGSGKTTFLAALWHLIDASEVETKLVLDRLVGDHVHLNRITEAWRRCEEVPRTSIAAETDVSMHVHNPADGTKAVLEFPDLSGESFENQFIGRSCSNQYVESTGRADGMLLFVTANRKADGMTIVDLAPLIAGEEAENDAATEAEAGGETKGEQETEWNHRMVPEQVQLVDLLQFIQSPPFARRRRRIVVAISAWDVVPEPKPNPEKWLARELPLLDQYLRHNPESFDLRVYGVSAQGGDVAGPNRMQLASMTPSARIQCVYEDQSGHDLTDPLVWLTASD</sequence>
<evidence type="ECO:0000313" key="3">
    <source>
        <dbReference type="EMBL" id="GHA19713.1"/>
    </source>
</evidence>
<name>A0A918S1V3_9HYPH</name>
<feature type="domain" description="Double-GTPase 1" evidence="2">
    <location>
        <begin position="7"/>
        <end position="288"/>
    </location>
</feature>
<accession>A0A918S1V3</accession>
<evidence type="ECO:0000313" key="4">
    <source>
        <dbReference type="Proteomes" id="UP000646579"/>
    </source>
</evidence>